<evidence type="ECO:0000256" key="1">
    <source>
        <dbReference type="ARBA" id="ARBA00004196"/>
    </source>
</evidence>
<dbReference type="InterPro" id="IPR032675">
    <property type="entry name" value="LRR_dom_sf"/>
</dbReference>
<dbReference type="Gene3D" id="3.80.10.10">
    <property type="entry name" value="Ribonuclease Inhibitor"/>
    <property type="match status" value="1"/>
</dbReference>
<organism evidence="7 8">
    <name type="scientific">Papaver somniferum</name>
    <name type="common">Opium poppy</name>
    <dbReference type="NCBI Taxonomy" id="3469"/>
    <lineage>
        <taxon>Eukaryota</taxon>
        <taxon>Viridiplantae</taxon>
        <taxon>Streptophyta</taxon>
        <taxon>Embryophyta</taxon>
        <taxon>Tracheophyta</taxon>
        <taxon>Spermatophyta</taxon>
        <taxon>Magnoliopsida</taxon>
        <taxon>Ranunculales</taxon>
        <taxon>Papaveraceae</taxon>
        <taxon>Papaveroideae</taxon>
        <taxon>Papaver</taxon>
    </lineage>
</organism>
<keyword evidence="3" id="KW-0677">Repeat</keyword>
<dbReference type="EMBL" id="CM010721">
    <property type="protein sequence ID" value="RZC71917.1"/>
    <property type="molecule type" value="Genomic_DNA"/>
</dbReference>
<dbReference type="InterPro" id="IPR001611">
    <property type="entry name" value="Leu-rich_rpt"/>
</dbReference>
<evidence type="ECO:0000256" key="3">
    <source>
        <dbReference type="ARBA" id="ARBA00022737"/>
    </source>
</evidence>
<dbReference type="AlphaFoldDB" id="A0A4Y7KGE5"/>
<proteinExistence type="inferred from homology"/>
<dbReference type="STRING" id="3469.A0A4Y7KGE5"/>
<feature type="signal peptide" evidence="5">
    <location>
        <begin position="1"/>
        <end position="30"/>
    </location>
</feature>
<dbReference type="Gramene" id="RZC71917">
    <property type="protein sequence ID" value="RZC71917"/>
    <property type="gene ID" value="C5167_035081"/>
</dbReference>
<dbReference type="InterPro" id="IPR013210">
    <property type="entry name" value="LRR_N_plant-typ"/>
</dbReference>
<comment type="subcellular location">
    <subcellularLocation>
        <location evidence="1">Cell envelope</location>
    </subcellularLocation>
</comment>
<dbReference type="SUPFAM" id="SSF52058">
    <property type="entry name" value="L domain-like"/>
    <property type="match status" value="1"/>
</dbReference>
<evidence type="ECO:0000313" key="8">
    <source>
        <dbReference type="Proteomes" id="UP000316621"/>
    </source>
</evidence>
<dbReference type="InterPro" id="IPR051848">
    <property type="entry name" value="PGIP"/>
</dbReference>
<keyword evidence="8" id="KW-1185">Reference proteome</keyword>
<keyword evidence="2" id="KW-0433">Leucine-rich repeat</keyword>
<evidence type="ECO:0000256" key="4">
    <source>
        <dbReference type="ARBA" id="ARBA00038043"/>
    </source>
</evidence>
<evidence type="ECO:0000256" key="5">
    <source>
        <dbReference type="SAM" id="SignalP"/>
    </source>
</evidence>
<dbReference type="Pfam" id="PF00560">
    <property type="entry name" value="LRR_1"/>
    <property type="match status" value="3"/>
</dbReference>
<dbReference type="Proteomes" id="UP000316621">
    <property type="component" value="Chromosome 7"/>
</dbReference>
<protein>
    <recommendedName>
        <fullName evidence="6">Leucine-rich repeat-containing N-terminal plant-type domain-containing protein</fullName>
    </recommendedName>
</protein>
<reference evidence="7 8" key="1">
    <citation type="journal article" date="2018" name="Science">
        <title>The opium poppy genome and morphinan production.</title>
        <authorList>
            <person name="Guo L."/>
            <person name="Winzer T."/>
            <person name="Yang X."/>
            <person name="Li Y."/>
            <person name="Ning Z."/>
            <person name="He Z."/>
            <person name="Teodor R."/>
            <person name="Lu Y."/>
            <person name="Bowser T.A."/>
            <person name="Graham I.A."/>
            <person name="Ye K."/>
        </authorList>
    </citation>
    <scope>NUCLEOTIDE SEQUENCE [LARGE SCALE GENOMIC DNA]</scope>
    <source>
        <strain evidence="8">cv. HN1</strain>
        <tissue evidence="7">Leaves</tissue>
    </source>
</reference>
<dbReference type="PANTHER" id="PTHR48059">
    <property type="entry name" value="POLYGALACTURONASE INHIBITOR 1"/>
    <property type="match status" value="1"/>
</dbReference>
<dbReference type="PANTHER" id="PTHR48059:SF4">
    <property type="entry name" value="POLYGALACTURONASE INHIBITOR 1-RELATED"/>
    <property type="match status" value="1"/>
</dbReference>
<evidence type="ECO:0000256" key="2">
    <source>
        <dbReference type="ARBA" id="ARBA00022614"/>
    </source>
</evidence>
<comment type="similarity">
    <text evidence="4">Belongs to the polygalacturonase-inhibiting protein family.</text>
</comment>
<evidence type="ECO:0000259" key="6">
    <source>
        <dbReference type="Pfam" id="PF08263"/>
    </source>
</evidence>
<sequence length="324" mass="36062">MKIQHPFPLYFSLFLLFLATTTILISPSHGALGKCNPSDYNALMNTKKSLKNPYELTSWNPNTDCCEWYEVKCDPKTNRITEFSLVGSSSVGGLSGQIPSSIGSLSYLESVGFWNYKHIIGSIPLSIKVKASQLPRSQLSESLSGSIPPNLSELKNLEAIHLDRNRLMGPIPESFGSFPGPTTPSHLYLSHNQLSGQIPKSLDALDSSIDLSWNRFVGNASMLFNPNHGSTYYMDLSRNQFEFDLTKAKFPMSLIWLDLSHNKIFGRIPEEIKGLGLETFNVSYNNLYGKIPYGGKMQSFHNTAYFLNKCLCGPPLMGCKKLNA</sequence>
<gene>
    <name evidence="7" type="ORF">C5167_035081</name>
</gene>
<evidence type="ECO:0000313" key="7">
    <source>
        <dbReference type="EMBL" id="RZC71917.1"/>
    </source>
</evidence>
<keyword evidence="5" id="KW-0732">Signal</keyword>
<accession>A0A4Y7KGE5</accession>
<feature type="chain" id="PRO_5021247295" description="Leucine-rich repeat-containing N-terminal plant-type domain-containing protein" evidence="5">
    <location>
        <begin position="31"/>
        <end position="324"/>
    </location>
</feature>
<feature type="domain" description="Leucine-rich repeat-containing N-terminal plant-type" evidence="6">
    <location>
        <begin position="37"/>
        <end position="74"/>
    </location>
</feature>
<dbReference type="Pfam" id="PF08263">
    <property type="entry name" value="LRRNT_2"/>
    <property type="match status" value="1"/>
</dbReference>
<name>A0A4Y7KGE5_PAPSO</name>